<name>A0A8J2KWX6_9HEXA</name>
<proteinExistence type="predicted"/>
<feature type="non-terminal residue" evidence="1">
    <location>
        <position position="1"/>
    </location>
</feature>
<dbReference type="Proteomes" id="UP000708208">
    <property type="component" value="Unassembled WGS sequence"/>
</dbReference>
<dbReference type="AlphaFoldDB" id="A0A8J2KWX6"/>
<dbReference type="EMBL" id="CAJVCH010525893">
    <property type="protein sequence ID" value="CAG7822261.1"/>
    <property type="molecule type" value="Genomic_DNA"/>
</dbReference>
<reference evidence="1" key="1">
    <citation type="submission" date="2021-06" db="EMBL/GenBank/DDBJ databases">
        <authorList>
            <person name="Hodson N. C."/>
            <person name="Mongue J. A."/>
            <person name="Jaron S. K."/>
        </authorList>
    </citation>
    <scope>NUCLEOTIDE SEQUENCE</scope>
</reference>
<evidence type="ECO:0000313" key="1">
    <source>
        <dbReference type="EMBL" id="CAG7822261.1"/>
    </source>
</evidence>
<protein>
    <submittedName>
        <fullName evidence="1">Uncharacterized protein</fullName>
    </submittedName>
</protein>
<sequence length="21" mass="2384">MENFTSRQPFVGLLFGTGRPE</sequence>
<evidence type="ECO:0000313" key="2">
    <source>
        <dbReference type="Proteomes" id="UP000708208"/>
    </source>
</evidence>
<organism evidence="1 2">
    <name type="scientific">Allacma fusca</name>
    <dbReference type="NCBI Taxonomy" id="39272"/>
    <lineage>
        <taxon>Eukaryota</taxon>
        <taxon>Metazoa</taxon>
        <taxon>Ecdysozoa</taxon>
        <taxon>Arthropoda</taxon>
        <taxon>Hexapoda</taxon>
        <taxon>Collembola</taxon>
        <taxon>Symphypleona</taxon>
        <taxon>Sminthuridae</taxon>
        <taxon>Allacma</taxon>
    </lineage>
</organism>
<gene>
    <name evidence="1" type="ORF">AFUS01_LOCUS32544</name>
</gene>
<accession>A0A8J2KWX6</accession>
<keyword evidence="2" id="KW-1185">Reference proteome</keyword>
<comment type="caution">
    <text evidence="1">The sequence shown here is derived from an EMBL/GenBank/DDBJ whole genome shotgun (WGS) entry which is preliminary data.</text>
</comment>